<dbReference type="EMBL" id="CAJNDS010000348">
    <property type="protein sequence ID" value="CAE7196364.1"/>
    <property type="molecule type" value="Genomic_DNA"/>
</dbReference>
<accession>A0A812J8L3</accession>
<dbReference type="OrthoDB" id="449313at2759"/>
<protein>
    <submittedName>
        <fullName evidence="2">Uncharacterized protein</fullName>
    </submittedName>
</protein>
<evidence type="ECO:0000256" key="1">
    <source>
        <dbReference type="SAM" id="MobiDB-lite"/>
    </source>
</evidence>
<comment type="caution">
    <text evidence="2">The sequence shown here is derived from an EMBL/GenBank/DDBJ whole genome shotgun (WGS) entry which is preliminary data.</text>
</comment>
<dbReference type="AlphaFoldDB" id="A0A812J8L3"/>
<organism evidence="2 3">
    <name type="scientific">Symbiodinium natans</name>
    <dbReference type="NCBI Taxonomy" id="878477"/>
    <lineage>
        <taxon>Eukaryota</taxon>
        <taxon>Sar</taxon>
        <taxon>Alveolata</taxon>
        <taxon>Dinophyceae</taxon>
        <taxon>Suessiales</taxon>
        <taxon>Symbiodiniaceae</taxon>
        <taxon>Symbiodinium</taxon>
    </lineage>
</organism>
<feature type="compositionally biased region" description="Pro residues" evidence="1">
    <location>
        <begin position="89"/>
        <end position="99"/>
    </location>
</feature>
<gene>
    <name evidence="2" type="ORF">SNAT2548_LOCUS5472</name>
</gene>
<reference evidence="2" key="1">
    <citation type="submission" date="2021-02" db="EMBL/GenBank/DDBJ databases">
        <authorList>
            <person name="Dougan E. K."/>
            <person name="Rhodes N."/>
            <person name="Thang M."/>
            <person name="Chan C."/>
        </authorList>
    </citation>
    <scope>NUCLEOTIDE SEQUENCE</scope>
</reference>
<dbReference type="Proteomes" id="UP000604046">
    <property type="component" value="Unassembled WGS sequence"/>
</dbReference>
<keyword evidence="3" id="KW-1185">Reference proteome</keyword>
<feature type="region of interest" description="Disordered" evidence="1">
    <location>
        <begin position="79"/>
        <end position="108"/>
    </location>
</feature>
<sequence>MRLQSVYIFYDEQGRAHEVRQGEGGEQGDPLMPCLFALGQHRRVPSIAPRASSATFGKPSHATRTSRCVWARRVRGTPQVKNHQGCSPSSPPRTLPTPVGPEVGRSQKPSRAWCIGSREFVAEKLAQRLRKQDCLLQQLPHVPHLQSTWLLLLYYLVRTVPPSDTADFAAKHDAA</sequence>
<name>A0A812J8L3_9DINO</name>
<evidence type="ECO:0000313" key="3">
    <source>
        <dbReference type="Proteomes" id="UP000604046"/>
    </source>
</evidence>
<proteinExistence type="predicted"/>
<evidence type="ECO:0000313" key="2">
    <source>
        <dbReference type="EMBL" id="CAE7196364.1"/>
    </source>
</evidence>